<proteinExistence type="predicted"/>
<feature type="non-terminal residue" evidence="1">
    <location>
        <position position="1"/>
    </location>
</feature>
<dbReference type="AlphaFoldDB" id="A0AAV5SP96"/>
<reference evidence="1" key="1">
    <citation type="submission" date="2023-10" db="EMBL/GenBank/DDBJ databases">
        <title>Genome assembly of Pristionchus species.</title>
        <authorList>
            <person name="Yoshida K."/>
            <person name="Sommer R.J."/>
        </authorList>
    </citation>
    <scope>NUCLEOTIDE SEQUENCE</scope>
    <source>
        <strain evidence="1">RS0144</strain>
    </source>
</reference>
<dbReference type="EMBL" id="BTSX01000002">
    <property type="protein sequence ID" value="GMS83144.1"/>
    <property type="molecule type" value="Genomic_DNA"/>
</dbReference>
<evidence type="ECO:0000313" key="1">
    <source>
        <dbReference type="EMBL" id="GMS83144.1"/>
    </source>
</evidence>
<evidence type="ECO:0000313" key="2">
    <source>
        <dbReference type="Proteomes" id="UP001432027"/>
    </source>
</evidence>
<feature type="non-terminal residue" evidence="1">
    <location>
        <position position="89"/>
    </location>
</feature>
<protein>
    <submittedName>
        <fullName evidence="1">Uncharacterized protein</fullName>
    </submittedName>
</protein>
<gene>
    <name evidence="1" type="ORF">PENTCL1PPCAC_5319</name>
</gene>
<keyword evidence="2" id="KW-1185">Reference proteome</keyword>
<accession>A0AAV5SP96</accession>
<name>A0AAV5SP96_9BILA</name>
<comment type="caution">
    <text evidence="1">The sequence shown here is derived from an EMBL/GenBank/DDBJ whole genome shotgun (WGS) entry which is preliminary data.</text>
</comment>
<organism evidence="1 2">
    <name type="scientific">Pristionchus entomophagus</name>
    <dbReference type="NCBI Taxonomy" id="358040"/>
    <lineage>
        <taxon>Eukaryota</taxon>
        <taxon>Metazoa</taxon>
        <taxon>Ecdysozoa</taxon>
        <taxon>Nematoda</taxon>
        <taxon>Chromadorea</taxon>
        <taxon>Rhabditida</taxon>
        <taxon>Rhabditina</taxon>
        <taxon>Diplogasteromorpha</taxon>
        <taxon>Diplogasteroidea</taxon>
        <taxon>Neodiplogasteridae</taxon>
        <taxon>Pristionchus</taxon>
    </lineage>
</organism>
<dbReference type="Proteomes" id="UP001432027">
    <property type="component" value="Unassembled WGS sequence"/>
</dbReference>
<sequence>TDPPIDSTDNILLMYTLLMRSHLLIDYNGSRPQNFHSPSNNNKRGRKYMAILLVPRRNCVLSEIFLFSNFTLSSISQIPTAGTWERSGR</sequence>